<dbReference type="EMBL" id="BLXT01006644">
    <property type="protein sequence ID" value="GFO32639.1"/>
    <property type="molecule type" value="Genomic_DNA"/>
</dbReference>
<feature type="region of interest" description="Disordered" evidence="1">
    <location>
        <begin position="1"/>
        <end position="22"/>
    </location>
</feature>
<proteinExistence type="predicted"/>
<dbReference type="Proteomes" id="UP000735302">
    <property type="component" value="Unassembled WGS sequence"/>
</dbReference>
<comment type="caution">
    <text evidence="2">The sequence shown here is derived from an EMBL/GenBank/DDBJ whole genome shotgun (WGS) entry which is preliminary data.</text>
</comment>
<evidence type="ECO:0000256" key="1">
    <source>
        <dbReference type="SAM" id="MobiDB-lite"/>
    </source>
</evidence>
<evidence type="ECO:0000313" key="2">
    <source>
        <dbReference type="EMBL" id="GFO32639.1"/>
    </source>
</evidence>
<reference evidence="2 3" key="1">
    <citation type="journal article" date="2021" name="Elife">
        <title>Chloroplast acquisition without the gene transfer in kleptoplastic sea slugs, Plakobranchus ocellatus.</title>
        <authorList>
            <person name="Maeda T."/>
            <person name="Takahashi S."/>
            <person name="Yoshida T."/>
            <person name="Shimamura S."/>
            <person name="Takaki Y."/>
            <person name="Nagai Y."/>
            <person name="Toyoda A."/>
            <person name="Suzuki Y."/>
            <person name="Arimoto A."/>
            <person name="Ishii H."/>
            <person name="Satoh N."/>
            <person name="Nishiyama T."/>
            <person name="Hasebe M."/>
            <person name="Maruyama T."/>
            <person name="Minagawa J."/>
            <person name="Obokata J."/>
            <person name="Shigenobu S."/>
        </authorList>
    </citation>
    <scope>NUCLEOTIDE SEQUENCE [LARGE SCALE GENOMIC DNA]</scope>
</reference>
<accession>A0AAV4CMZ9</accession>
<organism evidence="2 3">
    <name type="scientific">Plakobranchus ocellatus</name>
    <dbReference type="NCBI Taxonomy" id="259542"/>
    <lineage>
        <taxon>Eukaryota</taxon>
        <taxon>Metazoa</taxon>
        <taxon>Spiralia</taxon>
        <taxon>Lophotrochozoa</taxon>
        <taxon>Mollusca</taxon>
        <taxon>Gastropoda</taxon>
        <taxon>Heterobranchia</taxon>
        <taxon>Euthyneura</taxon>
        <taxon>Panpulmonata</taxon>
        <taxon>Sacoglossa</taxon>
        <taxon>Placobranchoidea</taxon>
        <taxon>Plakobranchidae</taxon>
        <taxon>Plakobranchus</taxon>
    </lineage>
</organism>
<dbReference type="AlphaFoldDB" id="A0AAV4CMZ9"/>
<name>A0AAV4CMZ9_9GAST</name>
<protein>
    <submittedName>
        <fullName evidence="2">Uncharacterized protein</fullName>
    </submittedName>
</protein>
<feature type="region of interest" description="Disordered" evidence="1">
    <location>
        <begin position="78"/>
        <end position="97"/>
    </location>
</feature>
<sequence>MNRSSEKTGPKRRGNQLHSSKNRPFLCASLGEALSTRPQKAPKVILSWDHIALRDAMNRVCSARGKNVIASQVRSKHNACPQDGIPGSYYTNQHQTS</sequence>
<gene>
    <name evidence="2" type="ORF">PoB_005914400</name>
</gene>
<keyword evidence="3" id="KW-1185">Reference proteome</keyword>
<evidence type="ECO:0000313" key="3">
    <source>
        <dbReference type="Proteomes" id="UP000735302"/>
    </source>
</evidence>